<reference evidence="1 3" key="2">
    <citation type="journal article" date="2014" name="BMC Genomics">
        <title>An improved genome release (version Mt4.0) for the model legume Medicago truncatula.</title>
        <authorList>
            <person name="Tang H."/>
            <person name="Krishnakumar V."/>
            <person name="Bidwell S."/>
            <person name="Rosen B."/>
            <person name="Chan A."/>
            <person name="Zhou S."/>
            <person name="Gentzbittel L."/>
            <person name="Childs K.L."/>
            <person name="Yandell M."/>
            <person name="Gundlach H."/>
            <person name="Mayer K.F."/>
            <person name="Schwartz D.C."/>
            <person name="Town C.D."/>
        </authorList>
    </citation>
    <scope>GENOME REANNOTATION</scope>
    <source>
        <strain evidence="1">A17</strain>
        <strain evidence="2 3">cv. Jemalong A17</strain>
    </source>
</reference>
<sequence length="66" mass="7900">MAYSMDQEVNREPYLTSFDINNEIKGESAAINGQRIIENHLNYRISLVLILARRPRRHYHREMNKI</sequence>
<dbReference type="Proteomes" id="UP000002051">
    <property type="component" value="Unassembled WGS sequence"/>
</dbReference>
<reference evidence="2" key="3">
    <citation type="submission" date="2015-06" db="UniProtKB">
        <authorList>
            <consortium name="EnsemblPlants"/>
        </authorList>
    </citation>
    <scope>IDENTIFICATION</scope>
    <source>
        <strain evidence="2">cv. Jemalong A17</strain>
    </source>
</reference>
<accession>A0A072TQC6</accession>
<dbReference type="HOGENOM" id="CLU_2835069_0_0_1"/>
<organism evidence="1 3">
    <name type="scientific">Medicago truncatula</name>
    <name type="common">Barrel medic</name>
    <name type="synonym">Medicago tribuloides</name>
    <dbReference type="NCBI Taxonomy" id="3880"/>
    <lineage>
        <taxon>Eukaryota</taxon>
        <taxon>Viridiplantae</taxon>
        <taxon>Streptophyta</taxon>
        <taxon>Embryophyta</taxon>
        <taxon>Tracheophyta</taxon>
        <taxon>Spermatophyta</taxon>
        <taxon>Magnoliopsida</taxon>
        <taxon>eudicotyledons</taxon>
        <taxon>Gunneridae</taxon>
        <taxon>Pentapetalae</taxon>
        <taxon>rosids</taxon>
        <taxon>fabids</taxon>
        <taxon>Fabales</taxon>
        <taxon>Fabaceae</taxon>
        <taxon>Papilionoideae</taxon>
        <taxon>50 kb inversion clade</taxon>
        <taxon>NPAAA clade</taxon>
        <taxon>Hologalegina</taxon>
        <taxon>IRL clade</taxon>
        <taxon>Trifolieae</taxon>
        <taxon>Medicago</taxon>
    </lineage>
</organism>
<name>A0A072TQC6_MEDTR</name>
<proteinExistence type="predicted"/>
<evidence type="ECO:0000313" key="3">
    <source>
        <dbReference type="Proteomes" id="UP000002051"/>
    </source>
</evidence>
<dbReference type="AlphaFoldDB" id="A0A072TQC6"/>
<evidence type="ECO:0000313" key="2">
    <source>
        <dbReference type="EnsemblPlants" id="KEH15765"/>
    </source>
</evidence>
<dbReference type="EnsemblPlants" id="KEH15765">
    <property type="protein sequence ID" value="KEH15765"/>
    <property type="gene ID" value="MTR_0568s0020"/>
</dbReference>
<reference evidence="1 3" key="1">
    <citation type="journal article" date="2011" name="Nature">
        <title>The Medicago genome provides insight into the evolution of rhizobial symbioses.</title>
        <authorList>
            <person name="Young N.D."/>
            <person name="Debelle F."/>
            <person name="Oldroyd G.E."/>
            <person name="Geurts R."/>
            <person name="Cannon S.B."/>
            <person name="Udvardi M.K."/>
            <person name="Benedito V.A."/>
            <person name="Mayer K.F."/>
            <person name="Gouzy J."/>
            <person name="Schoof H."/>
            <person name="Van de Peer Y."/>
            <person name="Proost S."/>
            <person name="Cook D.R."/>
            <person name="Meyers B.C."/>
            <person name="Spannagl M."/>
            <person name="Cheung F."/>
            <person name="De Mita S."/>
            <person name="Krishnakumar V."/>
            <person name="Gundlach H."/>
            <person name="Zhou S."/>
            <person name="Mudge J."/>
            <person name="Bharti A.K."/>
            <person name="Murray J.D."/>
            <person name="Naoumkina M.A."/>
            <person name="Rosen B."/>
            <person name="Silverstein K.A."/>
            <person name="Tang H."/>
            <person name="Rombauts S."/>
            <person name="Zhao P.X."/>
            <person name="Zhou P."/>
            <person name="Barbe V."/>
            <person name="Bardou P."/>
            <person name="Bechner M."/>
            <person name="Bellec A."/>
            <person name="Berger A."/>
            <person name="Berges H."/>
            <person name="Bidwell S."/>
            <person name="Bisseling T."/>
            <person name="Choisne N."/>
            <person name="Couloux A."/>
            <person name="Denny R."/>
            <person name="Deshpande S."/>
            <person name="Dai X."/>
            <person name="Doyle J.J."/>
            <person name="Dudez A.M."/>
            <person name="Farmer A.D."/>
            <person name="Fouteau S."/>
            <person name="Franken C."/>
            <person name="Gibelin C."/>
            <person name="Gish J."/>
            <person name="Goldstein S."/>
            <person name="Gonzalez A.J."/>
            <person name="Green P.J."/>
            <person name="Hallab A."/>
            <person name="Hartog M."/>
            <person name="Hua A."/>
            <person name="Humphray S.J."/>
            <person name="Jeong D.H."/>
            <person name="Jing Y."/>
            <person name="Jocker A."/>
            <person name="Kenton S.M."/>
            <person name="Kim D.J."/>
            <person name="Klee K."/>
            <person name="Lai H."/>
            <person name="Lang C."/>
            <person name="Lin S."/>
            <person name="Macmil S.L."/>
            <person name="Magdelenat G."/>
            <person name="Matthews L."/>
            <person name="McCorrison J."/>
            <person name="Monaghan E.L."/>
            <person name="Mun J.H."/>
            <person name="Najar F.Z."/>
            <person name="Nicholson C."/>
            <person name="Noirot C."/>
            <person name="O'Bleness M."/>
            <person name="Paule C.R."/>
            <person name="Poulain J."/>
            <person name="Prion F."/>
            <person name="Qin B."/>
            <person name="Qu C."/>
            <person name="Retzel E.F."/>
            <person name="Riddle C."/>
            <person name="Sallet E."/>
            <person name="Samain S."/>
            <person name="Samson N."/>
            <person name="Sanders I."/>
            <person name="Saurat O."/>
            <person name="Scarpelli C."/>
            <person name="Schiex T."/>
            <person name="Segurens B."/>
            <person name="Severin A.J."/>
            <person name="Sherrier D.J."/>
            <person name="Shi R."/>
            <person name="Sims S."/>
            <person name="Singer S.R."/>
            <person name="Sinharoy S."/>
            <person name="Sterck L."/>
            <person name="Viollet A."/>
            <person name="Wang B.B."/>
            <person name="Wang K."/>
            <person name="Wang M."/>
            <person name="Wang X."/>
            <person name="Warfsmann J."/>
            <person name="Weissenbach J."/>
            <person name="White D.D."/>
            <person name="White J.D."/>
            <person name="Wiley G.B."/>
            <person name="Wincker P."/>
            <person name="Xing Y."/>
            <person name="Yang L."/>
            <person name="Yao Z."/>
            <person name="Ying F."/>
            <person name="Zhai J."/>
            <person name="Zhou L."/>
            <person name="Zuber A."/>
            <person name="Denarie J."/>
            <person name="Dixon R.A."/>
            <person name="May G.D."/>
            <person name="Schwartz D.C."/>
            <person name="Rogers J."/>
            <person name="Quetier F."/>
            <person name="Town C.D."/>
            <person name="Roe B.A."/>
        </authorList>
    </citation>
    <scope>NUCLEOTIDE SEQUENCE [LARGE SCALE GENOMIC DNA]</scope>
    <source>
        <strain evidence="1">A17</strain>
        <strain evidence="2 3">cv. Jemalong A17</strain>
    </source>
</reference>
<keyword evidence="3" id="KW-1185">Reference proteome</keyword>
<protein>
    <submittedName>
        <fullName evidence="1 2">Uncharacterized protein</fullName>
    </submittedName>
</protein>
<dbReference type="EMBL" id="KL403293">
    <property type="protein sequence ID" value="KEH15765.1"/>
    <property type="molecule type" value="Genomic_DNA"/>
</dbReference>
<gene>
    <name evidence="1" type="ORF">MTR_0568s0020</name>
</gene>
<evidence type="ECO:0000313" key="1">
    <source>
        <dbReference type="EMBL" id="KEH15765.1"/>
    </source>
</evidence>